<comment type="caution">
    <text evidence="2">The sequence shown here is derived from an EMBL/GenBank/DDBJ whole genome shotgun (WGS) entry which is preliminary data.</text>
</comment>
<protein>
    <submittedName>
        <fullName evidence="2">Uncharacterized protein</fullName>
    </submittedName>
</protein>
<reference evidence="2 3" key="1">
    <citation type="submission" date="2021-01" db="EMBL/GenBank/DDBJ databases">
        <title>Whole genome shotgun sequence of Planotetraspora mira NBRC 15435.</title>
        <authorList>
            <person name="Komaki H."/>
            <person name="Tamura T."/>
        </authorList>
    </citation>
    <scope>NUCLEOTIDE SEQUENCE [LARGE SCALE GENOMIC DNA]</scope>
    <source>
        <strain evidence="2 3">NBRC 15435</strain>
    </source>
</reference>
<name>A0A8J3TWY5_9ACTN</name>
<organism evidence="2 3">
    <name type="scientific">Planotetraspora mira</name>
    <dbReference type="NCBI Taxonomy" id="58121"/>
    <lineage>
        <taxon>Bacteria</taxon>
        <taxon>Bacillati</taxon>
        <taxon>Actinomycetota</taxon>
        <taxon>Actinomycetes</taxon>
        <taxon>Streptosporangiales</taxon>
        <taxon>Streptosporangiaceae</taxon>
        <taxon>Planotetraspora</taxon>
    </lineage>
</organism>
<keyword evidence="1" id="KW-0472">Membrane</keyword>
<keyword evidence="3" id="KW-1185">Reference proteome</keyword>
<dbReference type="Proteomes" id="UP000650628">
    <property type="component" value="Unassembled WGS sequence"/>
</dbReference>
<accession>A0A8J3TWY5</accession>
<dbReference type="EMBL" id="BOOO01000010">
    <property type="protein sequence ID" value="GII28680.1"/>
    <property type="molecule type" value="Genomic_DNA"/>
</dbReference>
<feature type="transmembrane region" description="Helical" evidence="1">
    <location>
        <begin position="15"/>
        <end position="36"/>
    </location>
</feature>
<gene>
    <name evidence="2" type="ORF">Pmi06nite_21220</name>
</gene>
<sequence>MICQRYGRAPGRKTLAAYVVAGVSASAVFIGALAPFPANADGKDPRPTKTEGPDVLSAKSETSLYGRQNTSTTTTAGATSVQNALCRNSRVCNITQKVVVVSPEVTPTPVPAVTPEVVIAPEVVVTPEVVETPTPVAVPVVAPEPVQPALLSLGLLLFLHGGMQ</sequence>
<evidence type="ECO:0000256" key="1">
    <source>
        <dbReference type="SAM" id="Phobius"/>
    </source>
</evidence>
<evidence type="ECO:0000313" key="3">
    <source>
        <dbReference type="Proteomes" id="UP000650628"/>
    </source>
</evidence>
<proteinExistence type="predicted"/>
<dbReference type="AlphaFoldDB" id="A0A8J3TWY5"/>
<keyword evidence="1" id="KW-1133">Transmembrane helix</keyword>
<evidence type="ECO:0000313" key="2">
    <source>
        <dbReference type="EMBL" id="GII28680.1"/>
    </source>
</evidence>
<keyword evidence="1" id="KW-0812">Transmembrane</keyword>
<dbReference type="RefSeq" id="WP_203952723.1">
    <property type="nucleotide sequence ID" value="NZ_BOOO01000010.1"/>
</dbReference>